<gene>
    <name evidence="1" type="ORF">K469DRAFT_695688</name>
</gene>
<dbReference type="AlphaFoldDB" id="A0A6A6DFX6"/>
<protein>
    <submittedName>
        <fullName evidence="1">Uncharacterized protein</fullName>
    </submittedName>
</protein>
<dbReference type="Proteomes" id="UP000800200">
    <property type="component" value="Unassembled WGS sequence"/>
</dbReference>
<organism evidence="1 2">
    <name type="scientific">Zopfia rhizophila CBS 207.26</name>
    <dbReference type="NCBI Taxonomy" id="1314779"/>
    <lineage>
        <taxon>Eukaryota</taxon>
        <taxon>Fungi</taxon>
        <taxon>Dikarya</taxon>
        <taxon>Ascomycota</taxon>
        <taxon>Pezizomycotina</taxon>
        <taxon>Dothideomycetes</taxon>
        <taxon>Dothideomycetes incertae sedis</taxon>
        <taxon>Zopfiaceae</taxon>
        <taxon>Zopfia</taxon>
    </lineage>
</organism>
<sequence length="223" mass="25443">MWRRLPRTIRDSREMGIYLRKIETVFSFVNYLSVSPAPYADHWAELETLLRKIYGEVPGTTDNISNYLESLMAVDPKIVQNCDLAAHIALVKQLEREDKVEEAEKCSERMVKMLGPLFEPLPENDDLAREREDKDGWKALCLKWTQVAIYLKLEVLTSAKHHAIEFTPPGTVFHPIGMIAVDESKIVKACIFPSLIQYDPELSTHNLPAALVRGKTFFLDSAI</sequence>
<dbReference type="EMBL" id="ML994676">
    <property type="protein sequence ID" value="KAF2178401.1"/>
    <property type="molecule type" value="Genomic_DNA"/>
</dbReference>
<evidence type="ECO:0000313" key="2">
    <source>
        <dbReference type="Proteomes" id="UP000800200"/>
    </source>
</evidence>
<keyword evidence="2" id="KW-1185">Reference proteome</keyword>
<evidence type="ECO:0000313" key="1">
    <source>
        <dbReference type="EMBL" id="KAF2178401.1"/>
    </source>
</evidence>
<reference evidence="1" key="1">
    <citation type="journal article" date="2020" name="Stud. Mycol.">
        <title>101 Dothideomycetes genomes: a test case for predicting lifestyles and emergence of pathogens.</title>
        <authorList>
            <person name="Haridas S."/>
            <person name="Albert R."/>
            <person name="Binder M."/>
            <person name="Bloem J."/>
            <person name="Labutti K."/>
            <person name="Salamov A."/>
            <person name="Andreopoulos B."/>
            <person name="Baker S."/>
            <person name="Barry K."/>
            <person name="Bills G."/>
            <person name="Bluhm B."/>
            <person name="Cannon C."/>
            <person name="Castanera R."/>
            <person name="Culley D."/>
            <person name="Daum C."/>
            <person name="Ezra D."/>
            <person name="Gonzalez J."/>
            <person name="Henrissat B."/>
            <person name="Kuo A."/>
            <person name="Liang C."/>
            <person name="Lipzen A."/>
            <person name="Lutzoni F."/>
            <person name="Magnuson J."/>
            <person name="Mondo S."/>
            <person name="Nolan M."/>
            <person name="Ohm R."/>
            <person name="Pangilinan J."/>
            <person name="Park H.-J."/>
            <person name="Ramirez L."/>
            <person name="Alfaro M."/>
            <person name="Sun H."/>
            <person name="Tritt A."/>
            <person name="Yoshinaga Y."/>
            <person name="Zwiers L.-H."/>
            <person name="Turgeon B."/>
            <person name="Goodwin S."/>
            <person name="Spatafora J."/>
            <person name="Crous P."/>
            <person name="Grigoriev I."/>
        </authorList>
    </citation>
    <scope>NUCLEOTIDE SEQUENCE</scope>
    <source>
        <strain evidence="1">CBS 207.26</strain>
    </source>
</reference>
<name>A0A6A6DFX6_9PEZI</name>
<accession>A0A6A6DFX6</accession>
<proteinExistence type="predicted"/>